<evidence type="ECO:0000313" key="2">
    <source>
        <dbReference type="EMBL" id="HIZ07078.1"/>
    </source>
</evidence>
<dbReference type="PROSITE" id="PS50846">
    <property type="entry name" value="HMA_2"/>
    <property type="match status" value="1"/>
</dbReference>
<reference evidence="2" key="1">
    <citation type="journal article" date="2021" name="PeerJ">
        <title>Extensive microbial diversity within the chicken gut microbiome revealed by metagenomics and culture.</title>
        <authorList>
            <person name="Gilroy R."/>
            <person name="Ravi A."/>
            <person name="Getino M."/>
            <person name="Pursley I."/>
            <person name="Horton D.L."/>
            <person name="Alikhan N.F."/>
            <person name="Baker D."/>
            <person name="Gharbi K."/>
            <person name="Hall N."/>
            <person name="Watson M."/>
            <person name="Adriaenssens E.M."/>
            <person name="Foster-Nyarko E."/>
            <person name="Jarju S."/>
            <person name="Secka A."/>
            <person name="Antonio M."/>
            <person name="Oren A."/>
            <person name="Chaudhuri R.R."/>
            <person name="La Ragione R."/>
            <person name="Hildebrand F."/>
            <person name="Pallen M.J."/>
        </authorList>
    </citation>
    <scope>NUCLEOTIDE SEQUENCE</scope>
    <source>
        <strain evidence="2">CHK192-9172</strain>
    </source>
</reference>
<sequence length="83" mass="9388">MTKYTLSIDGMQCGMCEAHVNDAVRQAFSVKKVSSSHIKNQTVILAENALDEDRLKDVICQTGYTVTEISCEPYEKKGFFHRK</sequence>
<feature type="domain" description="HMA" evidence="1">
    <location>
        <begin position="2"/>
        <end position="67"/>
    </location>
</feature>
<dbReference type="EMBL" id="DXCH01000111">
    <property type="protein sequence ID" value="HIZ07078.1"/>
    <property type="molecule type" value="Genomic_DNA"/>
</dbReference>
<accession>A0A9D2IG40</accession>
<dbReference type="Proteomes" id="UP000824024">
    <property type="component" value="Unassembled WGS sequence"/>
</dbReference>
<gene>
    <name evidence="2" type="ORF">IAA08_03980</name>
</gene>
<dbReference type="CDD" id="cd00371">
    <property type="entry name" value="HMA"/>
    <property type="match status" value="1"/>
</dbReference>
<name>A0A9D2IG40_9FIRM</name>
<organism evidence="2 3">
    <name type="scientific">Candidatus Eubacterium avistercoris</name>
    <dbReference type="NCBI Taxonomy" id="2838567"/>
    <lineage>
        <taxon>Bacteria</taxon>
        <taxon>Bacillati</taxon>
        <taxon>Bacillota</taxon>
        <taxon>Clostridia</taxon>
        <taxon>Eubacteriales</taxon>
        <taxon>Eubacteriaceae</taxon>
        <taxon>Eubacterium</taxon>
    </lineage>
</organism>
<dbReference type="Gene3D" id="3.30.70.100">
    <property type="match status" value="1"/>
</dbReference>
<evidence type="ECO:0000259" key="1">
    <source>
        <dbReference type="PROSITE" id="PS50846"/>
    </source>
</evidence>
<dbReference type="GO" id="GO:0046872">
    <property type="term" value="F:metal ion binding"/>
    <property type="evidence" value="ECO:0007669"/>
    <property type="project" value="InterPro"/>
</dbReference>
<proteinExistence type="predicted"/>
<dbReference type="AlphaFoldDB" id="A0A9D2IG40"/>
<dbReference type="SUPFAM" id="SSF55008">
    <property type="entry name" value="HMA, heavy metal-associated domain"/>
    <property type="match status" value="1"/>
</dbReference>
<evidence type="ECO:0000313" key="3">
    <source>
        <dbReference type="Proteomes" id="UP000824024"/>
    </source>
</evidence>
<dbReference type="InterPro" id="IPR006121">
    <property type="entry name" value="HMA_dom"/>
</dbReference>
<protein>
    <submittedName>
        <fullName evidence="2">Copper resistance protein CopZ</fullName>
    </submittedName>
</protein>
<reference evidence="2" key="2">
    <citation type="submission" date="2021-04" db="EMBL/GenBank/DDBJ databases">
        <authorList>
            <person name="Gilroy R."/>
        </authorList>
    </citation>
    <scope>NUCLEOTIDE SEQUENCE</scope>
    <source>
        <strain evidence="2">CHK192-9172</strain>
    </source>
</reference>
<dbReference type="InterPro" id="IPR036163">
    <property type="entry name" value="HMA_dom_sf"/>
</dbReference>
<comment type="caution">
    <text evidence="2">The sequence shown here is derived from an EMBL/GenBank/DDBJ whole genome shotgun (WGS) entry which is preliminary data.</text>
</comment>